<comment type="caution">
    <text evidence="1">The sequence shown here is derived from an EMBL/GenBank/DDBJ whole genome shotgun (WGS) entry which is preliminary data.</text>
</comment>
<dbReference type="AlphaFoldDB" id="A0A8S4NL31"/>
<name>A0A8S4NL31_OWEFU</name>
<evidence type="ECO:0000313" key="2">
    <source>
        <dbReference type="Proteomes" id="UP000749559"/>
    </source>
</evidence>
<reference evidence="1" key="1">
    <citation type="submission" date="2022-03" db="EMBL/GenBank/DDBJ databases">
        <authorList>
            <person name="Martin C."/>
        </authorList>
    </citation>
    <scope>NUCLEOTIDE SEQUENCE</scope>
</reference>
<dbReference type="EMBL" id="CAIIXF020000004">
    <property type="protein sequence ID" value="CAH1781031.1"/>
    <property type="molecule type" value="Genomic_DNA"/>
</dbReference>
<organism evidence="1 2">
    <name type="scientific">Owenia fusiformis</name>
    <name type="common">Polychaete worm</name>
    <dbReference type="NCBI Taxonomy" id="6347"/>
    <lineage>
        <taxon>Eukaryota</taxon>
        <taxon>Metazoa</taxon>
        <taxon>Spiralia</taxon>
        <taxon>Lophotrochozoa</taxon>
        <taxon>Annelida</taxon>
        <taxon>Polychaeta</taxon>
        <taxon>Sedentaria</taxon>
        <taxon>Canalipalpata</taxon>
        <taxon>Sabellida</taxon>
        <taxon>Oweniida</taxon>
        <taxon>Oweniidae</taxon>
        <taxon>Owenia</taxon>
    </lineage>
</organism>
<gene>
    <name evidence="1" type="ORF">OFUS_LOCUS7653</name>
</gene>
<protein>
    <submittedName>
        <fullName evidence="1">Uncharacterized protein</fullName>
    </submittedName>
</protein>
<dbReference type="Proteomes" id="UP000749559">
    <property type="component" value="Unassembled WGS sequence"/>
</dbReference>
<keyword evidence="2" id="KW-1185">Reference proteome</keyword>
<accession>A0A8S4NL31</accession>
<sequence length="115" mass="13376">MTNWEKDVTVPVHHKSYILTPEAASLHSFNIVSPFKQQQPLIKTAMVYHTCQISGNLNSEPTCKTMFVNADNIKSYMNPSNHQIHTIIDSGRTMEKTLARYMEHRLQQGFRYMNY</sequence>
<evidence type="ECO:0000313" key="1">
    <source>
        <dbReference type="EMBL" id="CAH1781031.1"/>
    </source>
</evidence>
<proteinExistence type="predicted"/>